<evidence type="ECO:0000313" key="1">
    <source>
        <dbReference type="EMBL" id="CAJ2638913.1"/>
    </source>
</evidence>
<organism evidence="1 2">
    <name type="scientific">Trifolium pratense</name>
    <name type="common">Red clover</name>
    <dbReference type="NCBI Taxonomy" id="57577"/>
    <lineage>
        <taxon>Eukaryota</taxon>
        <taxon>Viridiplantae</taxon>
        <taxon>Streptophyta</taxon>
        <taxon>Embryophyta</taxon>
        <taxon>Tracheophyta</taxon>
        <taxon>Spermatophyta</taxon>
        <taxon>Magnoliopsida</taxon>
        <taxon>eudicotyledons</taxon>
        <taxon>Gunneridae</taxon>
        <taxon>Pentapetalae</taxon>
        <taxon>rosids</taxon>
        <taxon>fabids</taxon>
        <taxon>Fabales</taxon>
        <taxon>Fabaceae</taxon>
        <taxon>Papilionoideae</taxon>
        <taxon>50 kb inversion clade</taxon>
        <taxon>NPAAA clade</taxon>
        <taxon>Hologalegina</taxon>
        <taxon>IRL clade</taxon>
        <taxon>Trifolieae</taxon>
        <taxon>Trifolium</taxon>
    </lineage>
</organism>
<keyword evidence="2" id="KW-1185">Reference proteome</keyword>
<evidence type="ECO:0000313" key="2">
    <source>
        <dbReference type="Proteomes" id="UP001177021"/>
    </source>
</evidence>
<dbReference type="EMBL" id="CASHSV030000024">
    <property type="protein sequence ID" value="CAJ2638913.1"/>
    <property type="molecule type" value="Genomic_DNA"/>
</dbReference>
<proteinExistence type="predicted"/>
<sequence length="196" mass="21739">MSWRGLACYNVEIMGGGGIVEPKGDDHGDLVGYVSIVAEEVQDLRIFKETIESNSDQTRELIGLLEVVGCKGSLMLQLVEPPKIPEWVWSQAILREDGRHSGGRRMVKLVGLSKTPMIVGNKRFFRRTNLAAPGPEEGAVNLVGATKHPMVLGGKIFMRAESIPRDEGEEQLVGSKWRMVPRSRFKWDLDLAGNLE</sequence>
<comment type="caution">
    <text evidence="1">The sequence shown here is derived from an EMBL/GenBank/DDBJ whole genome shotgun (WGS) entry which is preliminary data.</text>
</comment>
<name>A0ACB0J1X9_TRIPR</name>
<protein>
    <submittedName>
        <fullName evidence="1">Uncharacterized protein</fullName>
    </submittedName>
</protein>
<reference evidence="1" key="1">
    <citation type="submission" date="2023-10" db="EMBL/GenBank/DDBJ databases">
        <authorList>
            <person name="Rodriguez Cubillos JULIANA M."/>
            <person name="De Vega J."/>
        </authorList>
    </citation>
    <scope>NUCLEOTIDE SEQUENCE</scope>
</reference>
<gene>
    <name evidence="1" type="ORF">MILVUS5_LOCUS9037</name>
</gene>
<accession>A0ACB0J1X9</accession>
<dbReference type="Proteomes" id="UP001177021">
    <property type="component" value="Unassembled WGS sequence"/>
</dbReference>